<dbReference type="OMA" id="CIIGRIH"/>
<reference evidence="2" key="1">
    <citation type="journal article" date="2021" name="BMC Genomics">
        <title>Chromosome-level genome assembly and manually-curated proteome of model necrotroph Parastagonospora nodorum Sn15 reveals a genome-wide trove of candidate effector homologs, and redundancy of virulence-related functions within an accessory chromosome.</title>
        <authorList>
            <person name="Bertazzoni S."/>
            <person name="Jones D.A.B."/>
            <person name="Phan H.T."/>
            <person name="Tan K.-C."/>
            <person name="Hane J.K."/>
        </authorList>
    </citation>
    <scope>NUCLEOTIDE SEQUENCE [LARGE SCALE GENOMIC DNA]</scope>
    <source>
        <strain evidence="2">SN15 / ATCC MYA-4574 / FGSC 10173)</strain>
    </source>
</reference>
<evidence type="ECO:0000313" key="1">
    <source>
        <dbReference type="EMBL" id="QRC98303.1"/>
    </source>
</evidence>
<keyword evidence="2" id="KW-1185">Reference proteome</keyword>
<protein>
    <submittedName>
        <fullName evidence="1">Uncharacterized protein</fullName>
    </submittedName>
</protein>
<dbReference type="EMBL" id="CP069030">
    <property type="protein sequence ID" value="QRC98303.1"/>
    <property type="molecule type" value="Genomic_DNA"/>
</dbReference>
<dbReference type="AlphaFoldDB" id="A0A7U2F435"/>
<dbReference type="VEuPathDB" id="FungiDB:JI435_043820"/>
<accession>A0A7U2F435</accession>
<dbReference type="Proteomes" id="UP000663193">
    <property type="component" value="Chromosome 8"/>
</dbReference>
<dbReference type="RefSeq" id="XP_001794801.1">
    <property type="nucleotide sequence ID" value="XM_001794749.1"/>
</dbReference>
<dbReference type="OrthoDB" id="3927958at2759"/>
<organism evidence="1 2">
    <name type="scientific">Phaeosphaeria nodorum (strain SN15 / ATCC MYA-4574 / FGSC 10173)</name>
    <name type="common">Glume blotch fungus</name>
    <name type="synonym">Parastagonospora nodorum</name>
    <dbReference type="NCBI Taxonomy" id="321614"/>
    <lineage>
        <taxon>Eukaryota</taxon>
        <taxon>Fungi</taxon>
        <taxon>Dikarya</taxon>
        <taxon>Ascomycota</taxon>
        <taxon>Pezizomycotina</taxon>
        <taxon>Dothideomycetes</taxon>
        <taxon>Pleosporomycetidae</taxon>
        <taxon>Pleosporales</taxon>
        <taxon>Pleosporineae</taxon>
        <taxon>Phaeosphaeriaceae</taxon>
        <taxon>Parastagonospora</taxon>
    </lineage>
</organism>
<sequence length="182" mass="20561">MCYYRYFKFQGCGHTTYSSTPVRYCENAKNTDPTETQPTCGPPKDMVTKTTDVVLDLEAGSHPKRNSQLPPPPLETDLAAKRTIIPASRNSNLQPCEVGLTHPLYTRKIETQCGECIRARDERLYALESMPEAHMIKRMQNRQPAKRQSEEMILQGRADKAPKVDSGVWAVGSKWMEGWKSG</sequence>
<proteinExistence type="predicted"/>
<name>A0A7U2F435_PHANO</name>
<gene>
    <name evidence="1" type="ORF">JI435_043820</name>
</gene>
<evidence type="ECO:0000313" key="2">
    <source>
        <dbReference type="Proteomes" id="UP000663193"/>
    </source>
</evidence>
<dbReference type="KEGG" id="pno:SNOG_04382"/>